<name>A0ABW4L2H5_9MICO</name>
<comment type="similarity">
    <text evidence="1">Belongs to the SIS family. PHI subfamily.</text>
</comment>
<sequence>MSLAANARRVLDELTATVDRVDTAEAESLVSALSAARSVHVIGVGREGLSARAFTMRLMHAGLDAHWVWDDTTPAIGPGDLLLAVSGSGAIGHIDYVARRAQEQGARLAVVTASANGPTVEAADLVLRVPGSAYRAGDDVVASIQPMGSLFEQALLVVFDLLLLDLVALRGLGLDELSPRHRNVE</sequence>
<dbReference type="InterPro" id="IPR017552">
    <property type="entry name" value="PHI/rmpB"/>
</dbReference>
<dbReference type="PROSITE" id="PS51464">
    <property type="entry name" value="SIS"/>
    <property type="match status" value="1"/>
</dbReference>
<feature type="domain" description="SIS" evidence="2">
    <location>
        <begin position="29"/>
        <end position="172"/>
    </location>
</feature>
<comment type="caution">
    <text evidence="3">The sequence shown here is derived from an EMBL/GenBank/DDBJ whole genome shotgun (WGS) entry which is preliminary data.</text>
</comment>
<evidence type="ECO:0000313" key="4">
    <source>
        <dbReference type="Proteomes" id="UP001597277"/>
    </source>
</evidence>
<keyword evidence="3" id="KW-0413">Isomerase</keyword>
<dbReference type="InterPro" id="IPR001347">
    <property type="entry name" value="SIS_dom"/>
</dbReference>
<dbReference type="Proteomes" id="UP001597277">
    <property type="component" value="Unassembled WGS sequence"/>
</dbReference>
<dbReference type="NCBIfam" id="TIGR03127">
    <property type="entry name" value="RuMP_HxlB"/>
    <property type="match status" value="1"/>
</dbReference>
<dbReference type="EMBL" id="JBHUEE010000002">
    <property type="protein sequence ID" value="MFD1717219.1"/>
    <property type="molecule type" value="Genomic_DNA"/>
</dbReference>
<dbReference type="Pfam" id="PF01380">
    <property type="entry name" value="SIS"/>
    <property type="match status" value="1"/>
</dbReference>
<organism evidence="3 4">
    <name type="scientific">Georgenia deserti</name>
    <dbReference type="NCBI Taxonomy" id="2093781"/>
    <lineage>
        <taxon>Bacteria</taxon>
        <taxon>Bacillati</taxon>
        <taxon>Actinomycetota</taxon>
        <taxon>Actinomycetes</taxon>
        <taxon>Micrococcales</taxon>
        <taxon>Bogoriellaceae</taxon>
        <taxon>Georgenia</taxon>
    </lineage>
</organism>
<protein>
    <submittedName>
        <fullName evidence="3">6-phospho-3-hexuloisomerase</fullName>
        <ecNumber evidence="3">5.3.1.27</ecNumber>
    </submittedName>
</protein>
<dbReference type="Gene3D" id="3.40.50.10490">
    <property type="entry name" value="Glucose-6-phosphate isomerase like protein, domain 1"/>
    <property type="match status" value="1"/>
</dbReference>
<accession>A0ABW4L2H5</accession>
<dbReference type="InterPro" id="IPR046348">
    <property type="entry name" value="SIS_dom_sf"/>
</dbReference>
<evidence type="ECO:0000313" key="3">
    <source>
        <dbReference type="EMBL" id="MFD1717219.1"/>
    </source>
</evidence>
<proteinExistence type="inferred from homology"/>
<keyword evidence="4" id="KW-1185">Reference proteome</keyword>
<dbReference type="RefSeq" id="WP_388003024.1">
    <property type="nucleotide sequence ID" value="NZ_JBHUEE010000002.1"/>
</dbReference>
<dbReference type="GO" id="GO:0043800">
    <property type="term" value="F:6-phospho-3-hexuloisomerase activity"/>
    <property type="evidence" value="ECO:0007669"/>
    <property type="project" value="UniProtKB-EC"/>
</dbReference>
<gene>
    <name evidence="3" type="primary">hxlB</name>
    <name evidence="3" type="ORF">ACFSE6_05195</name>
</gene>
<dbReference type="SUPFAM" id="SSF53697">
    <property type="entry name" value="SIS domain"/>
    <property type="match status" value="1"/>
</dbReference>
<dbReference type="PANTHER" id="PTHR43443:SF1">
    <property type="entry name" value="3-HEXULOSE-6-PHOSPHATE ISOMERASE"/>
    <property type="match status" value="1"/>
</dbReference>
<evidence type="ECO:0000256" key="1">
    <source>
        <dbReference type="ARBA" id="ARBA00009235"/>
    </source>
</evidence>
<dbReference type="PANTHER" id="PTHR43443">
    <property type="entry name" value="3-HEXULOSE-6-PHOSPHATE ISOMERASE"/>
    <property type="match status" value="1"/>
</dbReference>
<evidence type="ECO:0000259" key="2">
    <source>
        <dbReference type="PROSITE" id="PS51464"/>
    </source>
</evidence>
<reference evidence="4" key="1">
    <citation type="journal article" date="2019" name="Int. J. Syst. Evol. Microbiol.">
        <title>The Global Catalogue of Microorganisms (GCM) 10K type strain sequencing project: providing services to taxonomists for standard genome sequencing and annotation.</title>
        <authorList>
            <consortium name="The Broad Institute Genomics Platform"/>
            <consortium name="The Broad Institute Genome Sequencing Center for Infectious Disease"/>
            <person name="Wu L."/>
            <person name="Ma J."/>
        </authorList>
    </citation>
    <scope>NUCLEOTIDE SEQUENCE [LARGE SCALE GENOMIC DNA]</scope>
    <source>
        <strain evidence="4">JCM 17130</strain>
    </source>
</reference>
<dbReference type="EC" id="5.3.1.27" evidence="3"/>